<dbReference type="AlphaFoldDB" id="A0A2N5XNY8"/>
<dbReference type="GO" id="GO:0005737">
    <property type="term" value="C:cytoplasm"/>
    <property type="evidence" value="ECO:0007669"/>
    <property type="project" value="InterPro"/>
</dbReference>
<keyword evidence="2" id="KW-1185">Reference proteome</keyword>
<evidence type="ECO:0000313" key="1">
    <source>
        <dbReference type="EMBL" id="PLW76137.1"/>
    </source>
</evidence>
<dbReference type="GO" id="GO:0008253">
    <property type="term" value="F:5'-nucleotidase activity"/>
    <property type="evidence" value="ECO:0007669"/>
    <property type="project" value="InterPro"/>
</dbReference>
<dbReference type="PANTHER" id="PTHR31367">
    <property type="entry name" value="CYTOSOLIC 5'-NUCLEOTIDASE 1 FAMILY MEMBER"/>
    <property type="match status" value="1"/>
</dbReference>
<sequence length="320" mass="35971">MPYPIEEKLVIAISSSALFDLSESDAVFRADGPEAYKKYQEKHSELVLPSGVAFPFIRQFLKLNDKFPDKKPAEVVLLSRNSPVTGRRVFKSIQHYGLSISRAAFLEGQSPYKYIPAFNASLFLSANKSDIDLATKAGFPAGLVLPANVANEEDLELRIAFDFDGVIADDQSEKVGKQEGLEQFHKFETEHSHEPHANGPLAGLFKKIFALQEIENQAVLVDPEYKKFIRTAIVTARNAPSHERMITTLEKWQVSPHETFFLGGMDKKRILEILKPHMFFDDQIDHLKTGVEAVALVHIPFGFANNLGPCHHFNRSHQQS</sequence>
<dbReference type="GO" id="GO:0009117">
    <property type="term" value="P:nucleotide metabolic process"/>
    <property type="evidence" value="ECO:0007669"/>
    <property type="project" value="InterPro"/>
</dbReference>
<reference evidence="1 2" key="1">
    <citation type="submission" date="2018-01" db="EMBL/GenBank/DDBJ databases">
        <title>The draft genome sequence of Cohaesibacter sp. H1304.</title>
        <authorList>
            <person name="Wang N.-N."/>
            <person name="Du Z.-J."/>
        </authorList>
    </citation>
    <scope>NUCLEOTIDE SEQUENCE [LARGE SCALE GENOMIC DNA]</scope>
    <source>
        <strain evidence="1 2">H1304</strain>
    </source>
</reference>
<evidence type="ECO:0000313" key="2">
    <source>
        <dbReference type="Proteomes" id="UP000234881"/>
    </source>
</evidence>
<name>A0A2N5XNY8_9HYPH</name>
<dbReference type="Pfam" id="PF06189">
    <property type="entry name" value="5-nucleotidase"/>
    <property type="match status" value="1"/>
</dbReference>
<dbReference type="GO" id="GO:0000287">
    <property type="term" value="F:magnesium ion binding"/>
    <property type="evidence" value="ECO:0007669"/>
    <property type="project" value="InterPro"/>
</dbReference>
<comment type="caution">
    <text evidence="1">The sequence shown here is derived from an EMBL/GenBank/DDBJ whole genome shotgun (WGS) entry which is preliminary data.</text>
</comment>
<accession>A0A2N5XNY8</accession>
<gene>
    <name evidence="1" type="ORF">C0081_14560</name>
</gene>
<dbReference type="GO" id="GO:0000166">
    <property type="term" value="F:nucleotide binding"/>
    <property type="evidence" value="ECO:0007669"/>
    <property type="project" value="InterPro"/>
</dbReference>
<dbReference type="OrthoDB" id="9778569at2"/>
<proteinExistence type="predicted"/>
<dbReference type="RefSeq" id="WP_101534571.1">
    <property type="nucleotide sequence ID" value="NZ_PKUQ01000031.1"/>
</dbReference>
<dbReference type="Proteomes" id="UP000234881">
    <property type="component" value="Unassembled WGS sequence"/>
</dbReference>
<dbReference type="PANTHER" id="PTHR31367:SF5">
    <property type="entry name" value="CYTOSOLIC 5'-NUCLEOTIDASE 1A"/>
    <property type="match status" value="1"/>
</dbReference>
<protein>
    <submittedName>
        <fullName evidence="1">5'-nucleotidase</fullName>
    </submittedName>
</protein>
<dbReference type="InterPro" id="IPR010394">
    <property type="entry name" value="5-nucleotidase"/>
</dbReference>
<dbReference type="EMBL" id="PKUQ01000031">
    <property type="protein sequence ID" value="PLW76137.1"/>
    <property type="molecule type" value="Genomic_DNA"/>
</dbReference>
<organism evidence="1 2">
    <name type="scientific">Cohaesibacter celericrescens</name>
    <dbReference type="NCBI Taxonomy" id="2067669"/>
    <lineage>
        <taxon>Bacteria</taxon>
        <taxon>Pseudomonadati</taxon>
        <taxon>Pseudomonadota</taxon>
        <taxon>Alphaproteobacteria</taxon>
        <taxon>Hyphomicrobiales</taxon>
        <taxon>Cohaesibacteraceae</taxon>
    </lineage>
</organism>